<dbReference type="KEGG" id="dsf:UWK_01535"/>
<dbReference type="STRING" id="1167006.UWK_01535"/>
<dbReference type="GO" id="GO:0051539">
    <property type="term" value="F:4 iron, 4 sulfur cluster binding"/>
    <property type="evidence" value="ECO:0007669"/>
    <property type="project" value="InterPro"/>
</dbReference>
<dbReference type="GO" id="GO:0016829">
    <property type="term" value="F:lyase activity"/>
    <property type="evidence" value="ECO:0007669"/>
    <property type="project" value="InterPro"/>
</dbReference>
<dbReference type="AlphaFoldDB" id="M1P3P7"/>
<dbReference type="HOGENOM" id="CLU_063386_0_0_7"/>
<dbReference type="PIRSF" id="PIRSF011468">
    <property type="entry name" value="PhnJ"/>
    <property type="match status" value="1"/>
</dbReference>
<proteinExistence type="predicted"/>
<evidence type="ECO:0000313" key="2">
    <source>
        <dbReference type="Proteomes" id="UP000011721"/>
    </source>
</evidence>
<dbReference type="SFLD" id="SFLDG01115">
    <property type="entry name" value="Phosphonate_metabolism_(PhnJ)"/>
    <property type="match status" value="1"/>
</dbReference>
<dbReference type="SFLD" id="SFLDF00379">
    <property type="entry name" value="Phosphonate_metabolism_(PhnJ)"/>
    <property type="match status" value="1"/>
</dbReference>
<dbReference type="eggNOG" id="COG3627">
    <property type="taxonomic scope" value="Bacteria"/>
</dbReference>
<dbReference type="EMBL" id="CP003985">
    <property type="protein sequence ID" value="AGF78093.1"/>
    <property type="molecule type" value="Genomic_DNA"/>
</dbReference>
<keyword evidence="2" id="KW-1185">Reference proteome</keyword>
<dbReference type="Proteomes" id="UP000011721">
    <property type="component" value="Chromosome"/>
</dbReference>
<dbReference type="Pfam" id="PF06007">
    <property type="entry name" value="PhnJ"/>
    <property type="match status" value="1"/>
</dbReference>
<reference evidence="2" key="1">
    <citation type="journal article" date="2013" name="Stand. Genomic Sci.">
        <title>Complete genome sequence of Desulfocapsa sulfexigens, a marine deltaproteobacterium specialized in disproportionating inorganic sulfur compounds.</title>
        <authorList>
            <person name="Finster K.W."/>
            <person name="Kjeldsen K.U."/>
            <person name="Kube M."/>
            <person name="Reinhardt R."/>
            <person name="Mussmann M."/>
            <person name="Amann R."/>
            <person name="Schreiber L."/>
        </authorList>
    </citation>
    <scope>NUCLEOTIDE SEQUENCE [LARGE SCALE GENOMIC DNA]</scope>
    <source>
        <strain evidence="2">DSM 10523 / SB164P1</strain>
    </source>
</reference>
<gene>
    <name evidence="1" type="ordered locus">UWK_01535</name>
</gene>
<dbReference type="OrthoDB" id="9803851at2"/>
<evidence type="ECO:0000313" key="1">
    <source>
        <dbReference type="EMBL" id="AGF78093.1"/>
    </source>
</evidence>
<dbReference type="RefSeq" id="WP_015403784.1">
    <property type="nucleotide sequence ID" value="NC_020304.1"/>
</dbReference>
<dbReference type="PATRIC" id="fig|1167006.5.peg.1689"/>
<dbReference type="InterPro" id="IPR010306">
    <property type="entry name" value="PhnJ"/>
</dbReference>
<name>M1P3P7_DESSD</name>
<accession>M1P3P7</accession>
<protein>
    <submittedName>
        <fullName evidence="1">Putative enzyme of phosphonate metabolism</fullName>
    </submittedName>
</protein>
<dbReference type="SFLD" id="SFLDS00033">
    <property type="entry name" value="Radical_SAM_Phosphonate_Metabo"/>
    <property type="match status" value="1"/>
</dbReference>
<organism evidence="1 2">
    <name type="scientific">Desulfocapsa sulfexigens (strain DSM 10523 / SB164P1)</name>
    <dbReference type="NCBI Taxonomy" id="1167006"/>
    <lineage>
        <taxon>Bacteria</taxon>
        <taxon>Pseudomonadati</taxon>
        <taxon>Thermodesulfobacteriota</taxon>
        <taxon>Desulfobulbia</taxon>
        <taxon>Desulfobulbales</taxon>
        <taxon>Desulfocapsaceae</taxon>
        <taxon>Desulfocapsa</taxon>
    </lineage>
</organism>
<sequence length="278" mass="31361">MNKQTFAFMDEDAKKEIRRSLLKAVALPGYTVPFASREMPVARGWGTGGLQITLSIILEQDVLKVIDQGCDGSVNAVNMRGFITSVTGVESVTETSRSTIIQTRHRIPEQELTEDHILVFQVPYPEVLTTVEPDTAQQKRMHGDGDYSKLWVLLYEDTSQFGDSRISNRYPVQVDGHYVMDPSPIPKYDIPRMDNSPALQLFGAGREKRIYAIPPYTEVKPLKFDDREFKVESFGNICCERCGASGVFFDEVRIGSDKHFFCSDTEFCDGNRGEEHVS</sequence>
<dbReference type="GO" id="GO:0019700">
    <property type="term" value="P:organic phosphonate catabolic process"/>
    <property type="evidence" value="ECO:0007669"/>
    <property type="project" value="InterPro"/>
</dbReference>